<evidence type="ECO:0000313" key="1">
    <source>
        <dbReference type="EMBL" id="PIO72112.1"/>
    </source>
</evidence>
<dbReference type="EMBL" id="KZ345766">
    <property type="protein sequence ID" value="PIO72112.1"/>
    <property type="molecule type" value="Genomic_DNA"/>
</dbReference>
<sequence>MPNSTPMGMDHRHLAIWMWTHSQSLTDNSETSIESANSDGHMTSLVTLPNSSACHRRRGRILIMKLVILQKVKYSSFDLTNPPHLHPLEAKIAEILKHRSKESYDDDVENVNALLHLTVERQHTSTGHHFRMFFSFRTLIGEAFSPFLRTSIALRLTIRNVTRERHIFLPQADGGSNRFP</sequence>
<name>A0A2G9UQY7_TELCI</name>
<dbReference type="Proteomes" id="UP000230423">
    <property type="component" value="Unassembled WGS sequence"/>
</dbReference>
<evidence type="ECO:0000313" key="2">
    <source>
        <dbReference type="Proteomes" id="UP000230423"/>
    </source>
</evidence>
<organism evidence="1 2">
    <name type="scientific">Teladorsagia circumcincta</name>
    <name type="common">Brown stomach worm</name>
    <name type="synonym">Ostertagia circumcincta</name>
    <dbReference type="NCBI Taxonomy" id="45464"/>
    <lineage>
        <taxon>Eukaryota</taxon>
        <taxon>Metazoa</taxon>
        <taxon>Ecdysozoa</taxon>
        <taxon>Nematoda</taxon>
        <taxon>Chromadorea</taxon>
        <taxon>Rhabditida</taxon>
        <taxon>Rhabditina</taxon>
        <taxon>Rhabditomorpha</taxon>
        <taxon>Strongyloidea</taxon>
        <taxon>Trichostrongylidae</taxon>
        <taxon>Teladorsagia</taxon>
    </lineage>
</organism>
<keyword evidence="2" id="KW-1185">Reference proteome</keyword>
<proteinExistence type="predicted"/>
<protein>
    <submittedName>
        <fullName evidence="1">Uncharacterized protein</fullName>
    </submittedName>
</protein>
<dbReference type="AlphaFoldDB" id="A0A2G9UQY7"/>
<reference evidence="1 2" key="1">
    <citation type="submission" date="2015-09" db="EMBL/GenBank/DDBJ databases">
        <title>Draft genome of the parasitic nematode Teladorsagia circumcincta isolate WARC Sus (inbred).</title>
        <authorList>
            <person name="Mitreva M."/>
        </authorList>
    </citation>
    <scope>NUCLEOTIDE SEQUENCE [LARGE SCALE GENOMIC DNA]</scope>
    <source>
        <strain evidence="1 2">S</strain>
    </source>
</reference>
<accession>A0A2G9UQY7</accession>
<dbReference type="OrthoDB" id="5861970at2759"/>
<gene>
    <name evidence="1" type="ORF">TELCIR_05967</name>
</gene>